<dbReference type="Gene3D" id="3.30.420.150">
    <property type="entry name" value="Exopolyphosphatase. Domain 2"/>
    <property type="match status" value="1"/>
</dbReference>
<comment type="similarity">
    <text evidence="1">Belongs to the GDA1/CD39 NTPase family.</text>
</comment>
<gene>
    <name evidence="6" type="ORF">cyc_06631</name>
</gene>
<dbReference type="InParanoid" id="A0A1D3CSE3"/>
<feature type="compositionally biased region" description="Low complexity" evidence="5">
    <location>
        <begin position="116"/>
        <end position="128"/>
    </location>
</feature>
<dbReference type="Proteomes" id="UP000095192">
    <property type="component" value="Unassembled WGS sequence"/>
</dbReference>
<accession>A0A1D3CSE3</accession>
<dbReference type="VEuPathDB" id="ToxoDB:LOC113147454"/>
<feature type="region of interest" description="Disordered" evidence="5">
    <location>
        <begin position="928"/>
        <end position="956"/>
    </location>
</feature>
<proteinExistence type="inferred from homology"/>
<sequence length="1126" mass="122106">MCTELHCFNLKGSVDCNAQRSHWNDSRKNSYHEGFETSNRSSMTQPRGRQNPRGGSQEPTGCPMPGPRVDSASLLNGHVACVRSPGPEVRYMQVFRKVEVVQPDGSAMHRSRSRRSTVSSSNSNSSTSGTKPIAFVTGPQVTESLHSRNLSSKSALAAPESPYRKPGCSPGLKDAAAGWQGSLLRPQQHREVVKRTMRIASGSSGKELFLGSPTTPVADTLNGFLSTSSLTNQTKGMPGLVRHKSAGPPARLASVRTLKGPCLRVQPLRQEKEQAKCPPVAKNVVVRPPNNRSERAASSAVSGGLRVSTAFSSAEGHSASNSRGKAPKHSASDNMDYSEDGTSNSSNRGGPGEYSSSLPTSGAKESRSLSLTSESMWERTKGPRQMSTTEAYFGRVPRAPIDIQRLGLRKPQGESVTKSSQGGFELSDPEVHERFQIARKSTKILVNGALQEKESPESFKSNSEGERRKSDVMLAAEGREAPRKKNRRTKEKTDNIRKHHDTLGNIVAGTVFQNVAAINTKGTTVVIDAGSTGTRLYVYTYSYGSPEDRAPRRLQVDVPALATKRMSPGIAAFADEALLGGVRGATGEETFEEEKEGASLPPLDSALSGEQFHSDLTPCKTFQGYMHRLKRAALEALPTWSDRSRSLILFRGTAGVRALPEDKKEALMQDICHTLEHWGLWYIKGTSCGVLSGHEEGVLGWLALNQLLGRMQGDLAMVRLVSKGSLQKSPLEKDVKPAVQNAETAAMIEMGGASAQVVFELPQSALKDEDLVAAAAAATALATAGVSNAHTPNAGTRSSFLYPLEGHEDIKVLKLRGQTILLFTRSYLGLGRQLALVRVTVRSLRLHYEQHISHLHKHHRLYPFPSSPLLKEEAAAWTTEGLSGAPLLPSAPQYEAPLPCFPADVRLSIDLNSSHFVFDEFLHHDADTTDAEQEQGSNDRSLSGGKESSVCGQGAASGRVDKRRACVIRTTDADGGEATPSAASPTPLAHINPPHAATWEKVMASSDVEAIKAESLDEAERIRRKRITRARGIADFEGCRKDVSSSWEDHEALPFELPPDMQLLVLMAQFLEDILRLEAERELLAVNEVEGNEVSWTTGILFVLLPDILDRELLNENGLAASHDEL</sequence>
<evidence type="ECO:0000256" key="5">
    <source>
        <dbReference type="SAM" id="MobiDB-lite"/>
    </source>
</evidence>
<evidence type="ECO:0000256" key="2">
    <source>
        <dbReference type="ARBA" id="ARBA00022801"/>
    </source>
</evidence>
<keyword evidence="4" id="KW-0067">ATP-binding</keyword>
<feature type="region of interest" description="Disordered" evidence="5">
    <location>
        <begin position="103"/>
        <end position="174"/>
    </location>
</feature>
<feature type="compositionally biased region" description="Polar residues" evidence="5">
    <location>
        <begin position="36"/>
        <end position="59"/>
    </location>
</feature>
<dbReference type="InterPro" id="IPR000407">
    <property type="entry name" value="GDA1_CD39_NTPase"/>
</dbReference>
<organism evidence="6 7">
    <name type="scientific">Cyclospora cayetanensis</name>
    <dbReference type="NCBI Taxonomy" id="88456"/>
    <lineage>
        <taxon>Eukaryota</taxon>
        <taxon>Sar</taxon>
        <taxon>Alveolata</taxon>
        <taxon>Apicomplexa</taxon>
        <taxon>Conoidasida</taxon>
        <taxon>Coccidia</taxon>
        <taxon>Eucoccidiorida</taxon>
        <taxon>Eimeriorina</taxon>
        <taxon>Eimeriidae</taxon>
        <taxon>Cyclospora</taxon>
    </lineage>
</organism>
<evidence type="ECO:0000256" key="1">
    <source>
        <dbReference type="ARBA" id="ARBA00009283"/>
    </source>
</evidence>
<feature type="region of interest" description="Disordered" evidence="5">
    <location>
        <begin position="449"/>
        <end position="494"/>
    </location>
</feature>
<name>A0A1D3CSE3_9EIME</name>
<evidence type="ECO:0000256" key="3">
    <source>
        <dbReference type="PIRSR" id="PIRSR600407-1"/>
    </source>
</evidence>
<keyword evidence="7" id="KW-1185">Reference proteome</keyword>
<feature type="compositionally biased region" description="Polar residues" evidence="5">
    <location>
        <begin position="139"/>
        <end position="154"/>
    </location>
</feature>
<feature type="compositionally biased region" description="Basic and acidic residues" evidence="5">
    <location>
        <begin position="22"/>
        <end position="35"/>
    </location>
</feature>
<reference evidence="6 7" key="1">
    <citation type="journal article" date="2016" name="BMC Genomics">
        <title>Comparative genomics reveals Cyclospora cayetanensis possesses coccidia-like metabolism and invasion components but unique surface antigens.</title>
        <authorList>
            <person name="Liu S."/>
            <person name="Wang L."/>
            <person name="Zheng H."/>
            <person name="Xu Z."/>
            <person name="Roellig D.M."/>
            <person name="Li N."/>
            <person name="Frace M.A."/>
            <person name="Tang K."/>
            <person name="Arrowood M.J."/>
            <person name="Moss D.M."/>
            <person name="Zhang L."/>
            <person name="Feng Y."/>
            <person name="Xiao L."/>
        </authorList>
    </citation>
    <scope>NUCLEOTIDE SEQUENCE [LARGE SCALE GENOMIC DNA]</scope>
    <source>
        <strain evidence="6 7">CHN_HEN01</strain>
    </source>
</reference>
<feature type="active site" description="Proton acceptor" evidence="3">
    <location>
        <position position="696"/>
    </location>
</feature>
<feature type="compositionally biased region" description="Polar residues" evidence="5">
    <location>
        <begin position="332"/>
        <end position="360"/>
    </location>
</feature>
<dbReference type="VEuPathDB" id="ToxoDB:LOC34622752"/>
<dbReference type="Pfam" id="PF01150">
    <property type="entry name" value="GDA1_CD39"/>
    <property type="match status" value="2"/>
</dbReference>
<dbReference type="PANTHER" id="PTHR11782">
    <property type="entry name" value="ADENOSINE/GUANOSINE DIPHOSPHATASE"/>
    <property type="match status" value="1"/>
</dbReference>
<feature type="region of interest" description="Disordered" evidence="5">
    <location>
        <begin position="20"/>
        <end position="70"/>
    </location>
</feature>
<dbReference type="VEuPathDB" id="ToxoDB:cyc_06631"/>
<dbReference type="GO" id="GO:0016787">
    <property type="term" value="F:hydrolase activity"/>
    <property type="evidence" value="ECO:0007669"/>
    <property type="project" value="UniProtKB-KW"/>
</dbReference>
<evidence type="ECO:0000256" key="4">
    <source>
        <dbReference type="PIRSR" id="PIRSR600407-2"/>
    </source>
</evidence>
<feature type="region of interest" description="Disordered" evidence="5">
    <location>
        <begin position="271"/>
        <end position="386"/>
    </location>
</feature>
<evidence type="ECO:0000313" key="7">
    <source>
        <dbReference type="Proteomes" id="UP000095192"/>
    </source>
</evidence>
<feature type="binding site" evidence="4">
    <location>
        <begin position="752"/>
        <end position="756"/>
    </location>
    <ligand>
        <name>ATP</name>
        <dbReference type="ChEBI" id="CHEBI:30616"/>
    </ligand>
</feature>
<dbReference type="CDD" id="cd24003">
    <property type="entry name" value="ASKHA_NBD_GDA1_CD39_NTPase"/>
    <property type="match status" value="1"/>
</dbReference>
<dbReference type="GO" id="GO:0005524">
    <property type="term" value="F:ATP binding"/>
    <property type="evidence" value="ECO:0007669"/>
    <property type="project" value="UniProtKB-KW"/>
</dbReference>
<evidence type="ECO:0000313" key="6">
    <source>
        <dbReference type="EMBL" id="OEH74119.1"/>
    </source>
</evidence>
<dbReference type="Gene3D" id="3.30.420.40">
    <property type="match status" value="1"/>
</dbReference>
<keyword evidence="4" id="KW-0547">Nucleotide-binding</keyword>
<dbReference type="AlphaFoldDB" id="A0A1D3CSE3"/>
<feature type="compositionally biased region" description="Basic and acidic residues" evidence="5">
    <location>
        <begin position="451"/>
        <end position="483"/>
    </location>
</feature>
<protein>
    <submittedName>
        <fullName evidence="6">Gda1 cd39 (Nucleoside phosphatase) family domain-containing protein</fullName>
    </submittedName>
</protein>
<dbReference type="PANTHER" id="PTHR11782:SF127">
    <property type="entry name" value="NTPASE, ISOFORM F"/>
    <property type="match status" value="1"/>
</dbReference>
<keyword evidence="2" id="KW-0378">Hydrolase</keyword>
<comment type="caution">
    <text evidence="6">The sequence shown here is derived from an EMBL/GenBank/DDBJ whole genome shotgun (WGS) entry which is preliminary data.</text>
</comment>
<dbReference type="EMBL" id="JROU02002120">
    <property type="protein sequence ID" value="OEH74119.1"/>
    <property type="molecule type" value="Genomic_DNA"/>
</dbReference>